<feature type="non-terminal residue" evidence="3">
    <location>
        <position position="1"/>
    </location>
</feature>
<evidence type="ECO:0000256" key="1">
    <source>
        <dbReference type="SAM" id="MobiDB-lite"/>
    </source>
</evidence>
<protein>
    <submittedName>
        <fullName evidence="3">Uncharacterized protein LOC112494859</fullName>
    </submittedName>
</protein>
<dbReference type="AlphaFoldDB" id="A0AAJ7RNB5"/>
<evidence type="ECO:0000313" key="2">
    <source>
        <dbReference type="Proteomes" id="UP000694920"/>
    </source>
</evidence>
<organism evidence="2 3">
    <name type="scientific">Cephus cinctus</name>
    <name type="common">Wheat stem sawfly</name>
    <dbReference type="NCBI Taxonomy" id="211228"/>
    <lineage>
        <taxon>Eukaryota</taxon>
        <taxon>Metazoa</taxon>
        <taxon>Ecdysozoa</taxon>
        <taxon>Arthropoda</taxon>
        <taxon>Hexapoda</taxon>
        <taxon>Insecta</taxon>
        <taxon>Pterygota</taxon>
        <taxon>Neoptera</taxon>
        <taxon>Endopterygota</taxon>
        <taxon>Hymenoptera</taxon>
        <taxon>Cephoidea</taxon>
        <taxon>Cephidae</taxon>
        <taxon>Cephus</taxon>
    </lineage>
</organism>
<feature type="compositionally biased region" description="Acidic residues" evidence="1">
    <location>
        <begin position="80"/>
        <end position="90"/>
    </location>
</feature>
<dbReference type="KEGG" id="ccin:112494859"/>
<proteinExistence type="predicted"/>
<feature type="region of interest" description="Disordered" evidence="1">
    <location>
        <begin position="48"/>
        <end position="126"/>
    </location>
</feature>
<dbReference type="RefSeq" id="XP_024944108.1">
    <property type="nucleotide sequence ID" value="XM_025088340.1"/>
</dbReference>
<accession>A0AAJ7RNB5</accession>
<name>A0AAJ7RNB5_CEPCN</name>
<keyword evidence="2" id="KW-1185">Reference proteome</keyword>
<reference evidence="3" key="1">
    <citation type="submission" date="2025-08" db="UniProtKB">
        <authorList>
            <consortium name="RefSeq"/>
        </authorList>
    </citation>
    <scope>IDENTIFICATION</scope>
</reference>
<sequence length="126" mass="14004">LTRFHNDDAPQEEDLLLLGYLNRVEEEIYPEPSTSTAMTMKYANVSGPATTLSRQTAEEEEEEETHYGTWDAFMAITSDASEDDDDDQDDVDNRSTASSDSNEHNSDSLDATIANDSHEPIVQGDL</sequence>
<evidence type="ECO:0000313" key="3">
    <source>
        <dbReference type="RefSeq" id="XP_024944108.1"/>
    </source>
</evidence>
<dbReference type="GeneID" id="112494859"/>
<dbReference type="Proteomes" id="UP000694920">
    <property type="component" value="Unplaced"/>
</dbReference>
<gene>
    <name evidence="3" type="primary">LOC112494859</name>
</gene>
<feature type="non-terminal residue" evidence="3">
    <location>
        <position position="126"/>
    </location>
</feature>